<comment type="similarity">
    <text evidence="6 10 11">Belongs to the ribulose-phosphate 3-epimerase family.</text>
</comment>
<dbReference type="EMBL" id="MNYI01000198">
    <property type="protein sequence ID" value="OIP37744.1"/>
    <property type="molecule type" value="Genomic_DNA"/>
</dbReference>
<feature type="binding site" evidence="14">
    <location>
        <begin position="140"/>
        <end position="143"/>
    </location>
    <ligand>
        <name>substrate</name>
    </ligand>
</feature>
<feature type="binding site" evidence="10">
    <location>
        <begin position="173"/>
        <end position="175"/>
    </location>
    <ligand>
        <name>substrate</name>
    </ligand>
</feature>
<evidence type="ECO:0000256" key="13">
    <source>
        <dbReference type="PIRSR" id="PIRSR001461-2"/>
    </source>
</evidence>
<dbReference type="Pfam" id="PF00834">
    <property type="entry name" value="Ribul_P_3_epim"/>
    <property type="match status" value="1"/>
</dbReference>
<dbReference type="InterPro" id="IPR026019">
    <property type="entry name" value="Ribul_P_3_epim"/>
</dbReference>
<dbReference type="GO" id="GO:0006098">
    <property type="term" value="P:pentose-phosphate shunt"/>
    <property type="evidence" value="ECO:0007669"/>
    <property type="project" value="UniProtKB-UniRule"/>
</dbReference>
<feature type="active site" description="Proton donor" evidence="10 12">
    <location>
        <position position="173"/>
    </location>
</feature>
<dbReference type="PROSITE" id="PS01085">
    <property type="entry name" value="RIBUL_P_3_EPIMER_1"/>
    <property type="match status" value="1"/>
</dbReference>
<dbReference type="CDD" id="cd00429">
    <property type="entry name" value="RPE"/>
    <property type="match status" value="1"/>
</dbReference>
<keyword evidence="8 10" id="KW-0479">Metal-binding</keyword>
<dbReference type="STRING" id="1817895.AUJ95_07660"/>
<dbReference type="HAMAP" id="MF_02227">
    <property type="entry name" value="RPE"/>
    <property type="match status" value="1"/>
</dbReference>
<feature type="binding site" evidence="10 13">
    <location>
        <position position="64"/>
    </location>
    <ligand>
        <name>a divalent metal cation</name>
        <dbReference type="ChEBI" id="CHEBI:60240"/>
    </ligand>
</feature>
<feature type="binding site" evidence="10 13">
    <location>
        <position position="31"/>
    </location>
    <ligand>
        <name>a divalent metal cation</name>
        <dbReference type="ChEBI" id="CHEBI:60240"/>
    </ligand>
</feature>
<dbReference type="FunFam" id="3.20.20.70:FF:000004">
    <property type="entry name" value="Ribulose-phosphate 3-epimerase"/>
    <property type="match status" value="1"/>
</dbReference>
<sequence length="214" mass="23072">MIKIAPSLLSANFSCLAEEIKRIEQTADMLHLDVMDGHFVNNITFGPVVVSAIRSKSKLLFDVHLMITNPAQIIPAFIKAGADIITIHAECRDELLPTIRMIKDAGVKAGVSINPPTPLEIIIPLLGEIDLLLIMSVNPGWSGQGFISEVLPKIREAKGLIERDNLSVEIEVDGGINIVTGKQAVEAGAEILVAGSFVFNSSDPCNTIEILKNL</sequence>
<comment type="cofactor">
    <cofactor evidence="5">
        <name>Fe(2+)</name>
        <dbReference type="ChEBI" id="CHEBI:29033"/>
    </cofactor>
</comment>
<dbReference type="InterPro" id="IPR000056">
    <property type="entry name" value="Ribul_P_3_epim-like"/>
</dbReference>
<dbReference type="NCBIfam" id="TIGR01163">
    <property type="entry name" value="rpe"/>
    <property type="match status" value="1"/>
</dbReference>
<dbReference type="InterPro" id="IPR013785">
    <property type="entry name" value="Aldolase_TIM"/>
</dbReference>
<dbReference type="AlphaFoldDB" id="A0A1J5E4X2"/>
<evidence type="ECO:0000256" key="6">
    <source>
        <dbReference type="ARBA" id="ARBA00009541"/>
    </source>
</evidence>
<evidence type="ECO:0000313" key="15">
    <source>
        <dbReference type="EMBL" id="OIP37744.1"/>
    </source>
</evidence>
<evidence type="ECO:0000256" key="14">
    <source>
        <dbReference type="PIRSR" id="PIRSR001461-3"/>
    </source>
</evidence>
<keyword evidence="9 10" id="KW-0413">Isomerase</keyword>
<feature type="binding site" evidence="10 14">
    <location>
        <begin position="195"/>
        <end position="196"/>
    </location>
    <ligand>
        <name>substrate</name>
    </ligand>
</feature>
<keyword evidence="13" id="KW-0862">Zinc</keyword>
<feature type="binding site" evidence="10 13">
    <location>
        <position position="33"/>
    </location>
    <ligand>
        <name>a divalent metal cation</name>
        <dbReference type="ChEBI" id="CHEBI:60240"/>
    </ligand>
</feature>
<accession>A0A1J5E4X2</accession>
<evidence type="ECO:0000256" key="8">
    <source>
        <dbReference type="ARBA" id="ARBA00022723"/>
    </source>
</evidence>
<evidence type="ECO:0000256" key="4">
    <source>
        <dbReference type="ARBA" id="ARBA00001947"/>
    </source>
</evidence>
<feature type="binding site" evidence="10 14">
    <location>
        <position position="7"/>
    </location>
    <ligand>
        <name>substrate</name>
    </ligand>
</feature>
<dbReference type="InterPro" id="IPR011060">
    <property type="entry name" value="RibuloseP-bd_barrel"/>
</dbReference>
<evidence type="ECO:0000256" key="7">
    <source>
        <dbReference type="ARBA" id="ARBA00013188"/>
    </source>
</evidence>
<comment type="cofactor">
    <cofactor evidence="4">
        <name>Zn(2+)</name>
        <dbReference type="ChEBI" id="CHEBI:29105"/>
    </cofactor>
</comment>
<evidence type="ECO:0000256" key="12">
    <source>
        <dbReference type="PIRSR" id="PIRSR001461-1"/>
    </source>
</evidence>
<evidence type="ECO:0000256" key="3">
    <source>
        <dbReference type="ARBA" id="ARBA00001941"/>
    </source>
</evidence>
<evidence type="ECO:0000256" key="9">
    <source>
        <dbReference type="ARBA" id="ARBA00023235"/>
    </source>
</evidence>
<evidence type="ECO:0000256" key="2">
    <source>
        <dbReference type="ARBA" id="ARBA00001936"/>
    </source>
</evidence>
<dbReference type="GO" id="GO:0004750">
    <property type="term" value="F:D-ribulose-phosphate 3-epimerase activity"/>
    <property type="evidence" value="ECO:0007669"/>
    <property type="project" value="UniProtKB-UniRule"/>
</dbReference>
<gene>
    <name evidence="10" type="primary">rpe</name>
    <name evidence="15" type="ORF">AUJ95_07660</name>
</gene>
<reference evidence="15 16" key="1">
    <citation type="journal article" date="2016" name="Environ. Microbiol.">
        <title>Genomic resolution of a cold subsurface aquifer community provides metabolic insights for novel microbes adapted to high CO concentrations.</title>
        <authorList>
            <person name="Probst A.J."/>
            <person name="Castelle C.J."/>
            <person name="Singh A."/>
            <person name="Brown C.T."/>
            <person name="Anantharaman K."/>
            <person name="Sharon I."/>
            <person name="Hug L.A."/>
            <person name="Burstein D."/>
            <person name="Emerson J.B."/>
            <person name="Thomas B.C."/>
            <person name="Banfield J.F."/>
        </authorList>
    </citation>
    <scope>NUCLEOTIDE SEQUENCE [LARGE SCALE GENOMIC DNA]</scope>
    <source>
        <strain evidence="15">CG2_30_40_21</strain>
    </source>
</reference>
<dbReference type="GO" id="GO:0046872">
    <property type="term" value="F:metal ion binding"/>
    <property type="evidence" value="ECO:0007669"/>
    <property type="project" value="UniProtKB-UniRule"/>
</dbReference>
<comment type="catalytic activity">
    <reaction evidence="1 10 11">
        <text>D-ribulose 5-phosphate = D-xylulose 5-phosphate</text>
        <dbReference type="Rhea" id="RHEA:13677"/>
        <dbReference type="ChEBI" id="CHEBI:57737"/>
        <dbReference type="ChEBI" id="CHEBI:58121"/>
        <dbReference type="EC" id="5.1.3.1"/>
    </reaction>
</comment>
<dbReference type="EC" id="5.1.3.1" evidence="7 10"/>
<dbReference type="NCBIfam" id="NF004076">
    <property type="entry name" value="PRK05581.1-4"/>
    <property type="match status" value="1"/>
</dbReference>
<comment type="caution">
    <text evidence="10">Lacks conserved residue(s) required for the propagation of feature annotation.</text>
</comment>
<dbReference type="GO" id="GO:0019323">
    <property type="term" value="P:pentose catabolic process"/>
    <property type="evidence" value="ECO:0007669"/>
    <property type="project" value="UniProtKB-UniRule"/>
</dbReference>
<dbReference type="PANTHER" id="PTHR11749">
    <property type="entry name" value="RIBULOSE-5-PHOSPHATE-3-EPIMERASE"/>
    <property type="match status" value="1"/>
</dbReference>
<dbReference type="GO" id="GO:0005737">
    <property type="term" value="C:cytoplasm"/>
    <property type="evidence" value="ECO:0007669"/>
    <property type="project" value="UniProtKB-ARBA"/>
</dbReference>
<name>A0A1J5E4X2_9BACT</name>
<dbReference type="PROSITE" id="PS01086">
    <property type="entry name" value="RIBUL_P_3_EPIMER_2"/>
    <property type="match status" value="1"/>
</dbReference>
<evidence type="ECO:0000313" key="16">
    <source>
        <dbReference type="Proteomes" id="UP000183085"/>
    </source>
</evidence>
<feature type="binding site" evidence="10 14">
    <location>
        <position position="64"/>
    </location>
    <ligand>
        <name>substrate</name>
    </ligand>
</feature>
<organism evidence="15 16">
    <name type="scientific">Candidatus Desantisbacteria bacterium CG2_30_40_21</name>
    <dbReference type="NCBI Taxonomy" id="1817895"/>
    <lineage>
        <taxon>Bacteria</taxon>
        <taxon>Candidatus Desantisiibacteriota</taxon>
    </lineage>
</organism>
<evidence type="ECO:0000256" key="10">
    <source>
        <dbReference type="HAMAP-Rule" id="MF_02227"/>
    </source>
</evidence>
<evidence type="ECO:0000256" key="5">
    <source>
        <dbReference type="ARBA" id="ARBA00001954"/>
    </source>
</evidence>
<evidence type="ECO:0000256" key="11">
    <source>
        <dbReference type="PIRNR" id="PIRNR001461"/>
    </source>
</evidence>
<dbReference type="Proteomes" id="UP000183085">
    <property type="component" value="Unassembled WGS sequence"/>
</dbReference>
<keyword evidence="10 11" id="KW-0119">Carbohydrate metabolism</keyword>
<comment type="cofactor">
    <cofactor evidence="2">
        <name>Mn(2+)</name>
        <dbReference type="ChEBI" id="CHEBI:29035"/>
    </cofactor>
</comment>
<dbReference type="PIRSF" id="PIRSF001461">
    <property type="entry name" value="RPE"/>
    <property type="match status" value="1"/>
</dbReference>
<protein>
    <recommendedName>
        <fullName evidence="7 10">Ribulose-phosphate 3-epimerase</fullName>
        <ecNumber evidence="7 10">5.1.3.1</ecNumber>
    </recommendedName>
</protein>
<comment type="cofactor">
    <cofactor evidence="3">
        <name>Co(2+)</name>
        <dbReference type="ChEBI" id="CHEBI:48828"/>
    </cofactor>
</comment>
<comment type="cofactor">
    <cofactor evidence="10 13">
        <name>a divalent metal cation</name>
        <dbReference type="ChEBI" id="CHEBI:60240"/>
    </cofactor>
    <text evidence="10 13">Binds 1 divalent metal cation per subunit.</text>
</comment>
<evidence type="ECO:0000256" key="1">
    <source>
        <dbReference type="ARBA" id="ARBA00001782"/>
    </source>
</evidence>
<comment type="pathway">
    <text evidence="10">Carbohydrate degradation.</text>
</comment>
<keyword evidence="13" id="KW-0170">Cobalt</keyword>
<comment type="function">
    <text evidence="10">Catalyzes the reversible epimerization of D-ribulose 5-phosphate to D-xylulose 5-phosphate.</text>
</comment>
<dbReference type="SUPFAM" id="SSF51366">
    <property type="entry name" value="Ribulose-phoshate binding barrel"/>
    <property type="match status" value="1"/>
</dbReference>
<keyword evidence="13" id="KW-0464">Manganese</keyword>
<dbReference type="Gene3D" id="3.20.20.70">
    <property type="entry name" value="Aldolase class I"/>
    <property type="match status" value="1"/>
</dbReference>
<feature type="binding site" evidence="10 13">
    <location>
        <position position="173"/>
    </location>
    <ligand>
        <name>a divalent metal cation</name>
        <dbReference type="ChEBI" id="CHEBI:60240"/>
    </ligand>
</feature>
<feature type="active site" description="Proton acceptor" evidence="10 12">
    <location>
        <position position="33"/>
    </location>
</feature>
<comment type="caution">
    <text evidence="15">The sequence shown here is derived from an EMBL/GenBank/DDBJ whole genome shotgun (WGS) entry which is preliminary data.</text>
</comment>
<proteinExistence type="inferred from homology"/>
<feature type="binding site" evidence="14">
    <location>
        <position position="175"/>
    </location>
    <ligand>
        <name>substrate</name>
    </ligand>
</feature>